<feature type="compositionally biased region" description="Basic residues" evidence="1">
    <location>
        <begin position="44"/>
        <end position="59"/>
    </location>
</feature>
<dbReference type="Proteomes" id="UP000826195">
    <property type="component" value="Unassembled WGS sequence"/>
</dbReference>
<evidence type="ECO:0000256" key="1">
    <source>
        <dbReference type="SAM" id="MobiDB-lite"/>
    </source>
</evidence>
<proteinExistence type="predicted"/>
<evidence type="ECO:0000313" key="3">
    <source>
        <dbReference type="Proteomes" id="UP000826195"/>
    </source>
</evidence>
<keyword evidence="3" id="KW-1185">Reference proteome</keyword>
<evidence type="ECO:0000313" key="2">
    <source>
        <dbReference type="EMBL" id="KAH0550104.1"/>
    </source>
</evidence>
<feature type="region of interest" description="Disordered" evidence="1">
    <location>
        <begin position="38"/>
        <end position="64"/>
    </location>
</feature>
<comment type="caution">
    <text evidence="2">The sequence shown here is derived from an EMBL/GenBank/DDBJ whole genome shotgun (WGS) entry which is preliminary data.</text>
</comment>
<dbReference type="EMBL" id="JAHXZJ010001864">
    <property type="protein sequence ID" value="KAH0550104.1"/>
    <property type="molecule type" value="Genomic_DNA"/>
</dbReference>
<sequence length="154" mass="17029">MSIQTDASACIRNALCPGYERGSGKCVRRVHLHSRASQIPRVSGGKKRVREWSRGKKTGHSQGERSLKANIAVGREQEVYPSFSMLELAGLCSSIIARLLVIANSRDEWSRGLSCDTKSGSSASLVCCFGTEKGSTKRDRKLESEMKRMRVNCY</sequence>
<gene>
    <name evidence="2" type="ORF">KQX54_017415</name>
</gene>
<organism evidence="2 3">
    <name type="scientific">Cotesia glomerata</name>
    <name type="common">Lepidopteran parasitic wasp</name>
    <name type="synonym">Apanteles glomeratus</name>
    <dbReference type="NCBI Taxonomy" id="32391"/>
    <lineage>
        <taxon>Eukaryota</taxon>
        <taxon>Metazoa</taxon>
        <taxon>Ecdysozoa</taxon>
        <taxon>Arthropoda</taxon>
        <taxon>Hexapoda</taxon>
        <taxon>Insecta</taxon>
        <taxon>Pterygota</taxon>
        <taxon>Neoptera</taxon>
        <taxon>Endopterygota</taxon>
        <taxon>Hymenoptera</taxon>
        <taxon>Apocrita</taxon>
        <taxon>Ichneumonoidea</taxon>
        <taxon>Braconidae</taxon>
        <taxon>Microgastrinae</taxon>
        <taxon>Cotesia</taxon>
    </lineage>
</organism>
<reference evidence="2 3" key="1">
    <citation type="journal article" date="2021" name="J. Hered.">
        <title>A chromosome-level genome assembly of the parasitoid wasp, Cotesia glomerata (Hymenoptera: Braconidae).</title>
        <authorList>
            <person name="Pinto B.J."/>
            <person name="Weis J.J."/>
            <person name="Gamble T."/>
            <person name="Ode P.J."/>
            <person name="Paul R."/>
            <person name="Zaspel J.M."/>
        </authorList>
    </citation>
    <scope>NUCLEOTIDE SEQUENCE [LARGE SCALE GENOMIC DNA]</scope>
    <source>
        <strain evidence="2">CgM1</strain>
    </source>
</reference>
<protein>
    <submittedName>
        <fullName evidence="2">Uncharacterized protein</fullName>
    </submittedName>
</protein>
<dbReference type="AlphaFoldDB" id="A0AAV7II60"/>
<accession>A0AAV7II60</accession>
<name>A0AAV7II60_COTGL</name>